<dbReference type="InterPro" id="IPR050365">
    <property type="entry name" value="TIM50"/>
</dbReference>
<dbReference type="EC" id="3.1.3.16" evidence="2"/>
<keyword evidence="4" id="KW-0378">Hydrolase</keyword>
<evidence type="ECO:0000259" key="10">
    <source>
        <dbReference type="PROSITE" id="PS50969"/>
    </source>
</evidence>
<keyword evidence="5" id="KW-0460">Magnesium</keyword>
<dbReference type="PANTHER" id="PTHR12210">
    <property type="entry name" value="DULLARD PROTEIN PHOSPHATASE"/>
    <property type="match status" value="1"/>
</dbReference>
<evidence type="ECO:0000256" key="1">
    <source>
        <dbReference type="ARBA" id="ARBA00001946"/>
    </source>
</evidence>
<feature type="compositionally biased region" description="Polar residues" evidence="9">
    <location>
        <begin position="58"/>
        <end position="80"/>
    </location>
</feature>
<feature type="compositionally biased region" description="Polar residues" evidence="9">
    <location>
        <begin position="10"/>
        <end position="21"/>
    </location>
</feature>
<dbReference type="SMART" id="SM00577">
    <property type="entry name" value="CPDc"/>
    <property type="match status" value="1"/>
</dbReference>
<dbReference type="AlphaFoldDB" id="A0AAD5SAS1"/>
<comment type="catalytic activity">
    <reaction evidence="8">
        <text>O-phospho-L-threonyl-[protein] + H2O = L-threonyl-[protein] + phosphate</text>
        <dbReference type="Rhea" id="RHEA:47004"/>
        <dbReference type="Rhea" id="RHEA-COMP:11060"/>
        <dbReference type="Rhea" id="RHEA-COMP:11605"/>
        <dbReference type="ChEBI" id="CHEBI:15377"/>
        <dbReference type="ChEBI" id="CHEBI:30013"/>
        <dbReference type="ChEBI" id="CHEBI:43474"/>
        <dbReference type="ChEBI" id="CHEBI:61977"/>
        <dbReference type="EC" id="3.1.3.16"/>
    </reaction>
</comment>
<protein>
    <recommendedName>
        <fullName evidence="2">protein-serine/threonine phosphatase</fullName>
        <ecNumber evidence="2">3.1.3.16</ecNumber>
    </recommendedName>
</protein>
<evidence type="ECO:0000256" key="2">
    <source>
        <dbReference type="ARBA" id="ARBA00013081"/>
    </source>
</evidence>
<evidence type="ECO:0000313" key="11">
    <source>
        <dbReference type="EMBL" id="KAJ3050978.1"/>
    </source>
</evidence>
<feature type="region of interest" description="Disordered" evidence="9">
    <location>
        <begin position="172"/>
        <end position="192"/>
    </location>
</feature>
<keyword evidence="12" id="KW-1185">Reference proteome</keyword>
<sequence length="405" mass="43147">MSAQQQQQAPSSISGPESLITQVRAPGEETDGGGGTGHGPPAAPVTNGTSTEDKLASLITQVQNPESNDNTFTESSDGDLSTSTVSPSSVPTTQPTAPASTAQANSPSATSTPTTAPRARSKKQSGTPKWKSTIAKIFTCFHCGSGSIHHDLDVDAQKGRNAGVDMSVAGGGAGKLAKAGAEGKEVKDGKEGRTTVQAGKGTIIKSSVTGTAAKKPAEPEKKWLLKPLAQEDTGRKCLVLDLDETLVHSSFKAVPQADFIIPVEIDNQIHNVYVLKRPGVDVFLQRLGTQFEVVVFTASLAKYADPVLDMLDTHRVVKHRLFREACIHHKGNYVKDLSMLGRDLKDIIIIDNSPASYIFHPTNAIPISTWFNDPNDTELLDLIPFLEDLKMVDDVMLVLDSSGDD</sequence>
<organism evidence="11 12">
    <name type="scientific">Rhizophlyctis rosea</name>
    <dbReference type="NCBI Taxonomy" id="64517"/>
    <lineage>
        <taxon>Eukaryota</taxon>
        <taxon>Fungi</taxon>
        <taxon>Fungi incertae sedis</taxon>
        <taxon>Chytridiomycota</taxon>
        <taxon>Chytridiomycota incertae sedis</taxon>
        <taxon>Chytridiomycetes</taxon>
        <taxon>Rhizophlyctidales</taxon>
        <taxon>Rhizophlyctidaceae</taxon>
        <taxon>Rhizophlyctis</taxon>
    </lineage>
</organism>
<dbReference type="InterPro" id="IPR004274">
    <property type="entry name" value="FCP1_dom"/>
</dbReference>
<feature type="domain" description="FCP1 homology" evidence="10">
    <location>
        <begin position="231"/>
        <end position="389"/>
    </location>
</feature>
<accession>A0AAD5SAS1</accession>
<feature type="compositionally biased region" description="Low complexity" evidence="9">
    <location>
        <begin position="81"/>
        <end position="118"/>
    </location>
</feature>
<proteinExistence type="predicted"/>
<dbReference type="FunFam" id="3.40.50.1000:FF:000192">
    <property type="entry name" value="CTD small phosphatase-like protein"/>
    <property type="match status" value="1"/>
</dbReference>
<dbReference type="GO" id="GO:0046872">
    <property type="term" value="F:metal ion binding"/>
    <property type="evidence" value="ECO:0007669"/>
    <property type="project" value="UniProtKB-KW"/>
</dbReference>
<dbReference type="CDD" id="cd07521">
    <property type="entry name" value="HAD_FCP1-like"/>
    <property type="match status" value="1"/>
</dbReference>
<evidence type="ECO:0000256" key="9">
    <source>
        <dbReference type="SAM" id="MobiDB-lite"/>
    </source>
</evidence>
<evidence type="ECO:0000256" key="4">
    <source>
        <dbReference type="ARBA" id="ARBA00022801"/>
    </source>
</evidence>
<dbReference type="NCBIfam" id="TIGR02251">
    <property type="entry name" value="HIF-SF_euk"/>
    <property type="match status" value="1"/>
</dbReference>
<comment type="caution">
    <text evidence="11">The sequence shown here is derived from an EMBL/GenBank/DDBJ whole genome shotgun (WGS) entry which is preliminary data.</text>
</comment>
<evidence type="ECO:0000256" key="3">
    <source>
        <dbReference type="ARBA" id="ARBA00022723"/>
    </source>
</evidence>
<evidence type="ECO:0000256" key="6">
    <source>
        <dbReference type="ARBA" id="ARBA00022912"/>
    </source>
</evidence>
<dbReference type="InterPro" id="IPR011948">
    <property type="entry name" value="Dullard_phosphatase"/>
</dbReference>
<dbReference type="GO" id="GO:0004722">
    <property type="term" value="F:protein serine/threonine phosphatase activity"/>
    <property type="evidence" value="ECO:0007669"/>
    <property type="project" value="UniProtKB-EC"/>
</dbReference>
<evidence type="ECO:0000256" key="7">
    <source>
        <dbReference type="ARBA" id="ARBA00047761"/>
    </source>
</evidence>
<comment type="cofactor">
    <cofactor evidence="1">
        <name>Mg(2+)</name>
        <dbReference type="ChEBI" id="CHEBI:18420"/>
    </cofactor>
</comment>
<feature type="region of interest" description="Disordered" evidence="9">
    <location>
        <begin position="1"/>
        <end position="128"/>
    </location>
</feature>
<dbReference type="Gene3D" id="3.40.50.1000">
    <property type="entry name" value="HAD superfamily/HAD-like"/>
    <property type="match status" value="1"/>
</dbReference>
<dbReference type="PROSITE" id="PS50969">
    <property type="entry name" value="FCP1"/>
    <property type="match status" value="1"/>
</dbReference>
<reference evidence="11" key="1">
    <citation type="submission" date="2020-05" db="EMBL/GenBank/DDBJ databases">
        <title>Phylogenomic resolution of chytrid fungi.</title>
        <authorList>
            <person name="Stajich J.E."/>
            <person name="Amses K."/>
            <person name="Simmons R."/>
            <person name="Seto K."/>
            <person name="Myers J."/>
            <person name="Bonds A."/>
            <person name="Quandt C.A."/>
            <person name="Barry K."/>
            <person name="Liu P."/>
            <person name="Grigoriev I."/>
            <person name="Longcore J.E."/>
            <person name="James T.Y."/>
        </authorList>
    </citation>
    <scope>NUCLEOTIDE SEQUENCE</scope>
    <source>
        <strain evidence="11">JEL0318</strain>
    </source>
</reference>
<feature type="compositionally biased region" description="Basic and acidic residues" evidence="9">
    <location>
        <begin position="181"/>
        <end position="192"/>
    </location>
</feature>
<keyword evidence="6" id="KW-0904">Protein phosphatase</keyword>
<evidence type="ECO:0000313" key="12">
    <source>
        <dbReference type="Proteomes" id="UP001212841"/>
    </source>
</evidence>
<keyword evidence="3" id="KW-0479">Metal-binding</keyword>
<dbReference type="SUPFAM" id="SSF56784">
    <property type="entry name" value="HAD-like"/>
    <property type="match status" value="1"/>
</dbReference>
<dbReference type="Pfam" id="PF03031">
    <property type="entry name" value="NIF"/>
    <property type="match status" value="1"/>
</dbReference>
<dbReference type="EMBL" id="JADGJD010000450">
    <property type="protein sequence ID" value="KAJ3050978.1"/>
    <property type="molecule type" value="Genomic_DNA"/>
</dbReference>
<name>A0AAD5SAS1_9FUNG</name>
<comment type="catalytic activity">
    <reaction evidence="7">
        <text>O-phospho-L-seryl-[protein] + H2O = L-seryl-[protein] + phosphate</text>
        <dbReference type="Rhea" id="RHEA:20629"/>
        <dbReference type="Rhea" id="RHEA-COMP:9863"/>
        <dbReference type="Rhea" id="RHEA-COMP:11604"/>
        <dbReference type="ChEBI" id="CHEBI:15377"/>
        <dbReference type="ChEBI" id="CHEBI:29999"/>
        <dbReference type="ChEBI" id="CHEBI:43474"/>
        <dbReference type="ChEBI" id="CHEBI:83421"/>
        <dbReference type="EC" id="3.1.3.16"/>
    </reaction>
</comment>
<dbReference type="Proteomes" id="UP001212841">
    <property type="component" value="Unassembled WGS sequence"/>
</dbReference>
<gene>
    <name evidence="11" type="ORF">HK097_008055</name>
</gene>
<dbReference type="InterPro" id="IPR036412">
    <property type="entry name" value="HAD-like_sf"/>
</dbReference>
<evidence type="ECO:0000256" key="5">
    <source>
        <dbReference type="ARBA" id="ARBA00022842"/>
    </source>
</evidence>
<dbReference type="InterPro" id="IPR023214">
    <property type="entry name" value="HAD_sf"/>
</dbReference>
<evidence type="ECO:0000256" key="8">
    <source>
        <dbReference type="ARBA" id="ARBA00048336"/>
    </source>
</evidence>